<evidence type="ECO:0000313" key="1">
    <source>
        <dbReference type="EMBL" id="KAH9755075.1"/>
    </source>
</evidence>
<dbReference type="Proteomes" id="UP000829398">
    <property type="component" value="Chromosome 5"/>
</dbReference>
<protein>
    <submittedName>
        <fullName evidence="1">Uncharacterized protein</fullName>
    </submittedName>
</protein>
<reference evidence="2" key="1">
    <citation type="journal article" date="2023" name="Hortic. Res.">
        <title>A chromosome-level phased genome enabling allele-level studies in sweet orange: a case study on citrus Huanglongbing tolerance.</title>
        <authorList>
            <person name="Wu B."/>
            <person name="Yu Q."/>
            <person name="Deng Z."/>
            <person name="Duan Y."/>
            <person name="Luo F."/>
            <person name="Gmitter F. Jr."/>
        </authorList>
    </citation>
    <scope>NUCLEOTIDE SEQUENCE [LARGE SCALE GENOMIC DNA]</scope>
    <source>
        <strain evidence="2">cv. Valencia</strain>
    </source>
</reference>
<evidence type="ECO:0000313" key="2">
    <source>
        <dbReference type="Proteomes" id="UP000829398"/>
    </source>
</evidence>
<name>A0ACB8KKT7_CITSI</name>
<sequence>MLRREGVGVAFTGQLKLLAQWQALDPNRKEVQDTRQGTRMAVDAVVASIKRRAQTITTFEDIAEFGTAAANRDREIGELIAKAFEKGWGNDLQFLAGGNAPHSELQLYTGMTLDRGYLLPHFITNHKTKECVKRWDSSIASIWSTVVWLCTWNFFNKIATATAQSYLKGQQEKELKGLANNISSSTSMSNSI</sequence>
<proteinExistence type="predicted"/>
<dbReference type="EMBL" id="CM039174">
    <property type="protein sequence ID" value="KAH9755075.1"/>
    <property type="molecule type" value="Genomic_DNA"/>
</dbReference>
<comment type="caution">
    <text evidence="1">The sequence shown here is derived from an EMBL/GenBank/DDBJ whole genome shotgun (WGS) entry which is preliminary data.</text>
</comment>
<organism evidence="1 2">
    <name type="scientific">Citrus sinensis</name>
    <name type="common">Sweet orange</name>
    <name type="synonym">Citrus aurantium var. sinensis</name>
    <dbReference type="NCBI Taxonomy" id="2711"/>
    <lineage>
        <taxon>Eukaryota</taxon>
        <taxon>Viridiplantae</taxon>
        <taxon>Streptophyta</taxon>
        <taxon>Embryophyta</taxon>
        <taxon>Tracheophyta</taxon>
        <taxon>Spermatophyta</taxon>
        <taxon>Magnoliopsida</taxon>
        <taxon>eudicotyledons</taxon>
        <taxon>Gunneridae</taxon>
        <taxon>Pentapetalae</taxon>
        <taxon>rosids</taxon>
        <taxon>malvids</taxon>
        <taxon>Sapindales</taxon>
        <taxon>Rutaceae</taxon>
        <taxon>Aurantioideae</taxon>
        <taxon>Citrus</taxon>
    </lineage>
</organism>
<gene>
    <name evidence="1" type="ORF">KPL71_015656</name>
</gene>
<keyword evidence="2" id="KW-1185">Reference proteome</keyword>
<accession>A0ACB8KKT7</accession>